<name>A0ABS6YXF0_9ACTN</name>
<organism evidence="2 3">
    <name type="scientific">Streptomyces anatolicus</name>
    <dbReference type="NCBI Taxonomy" id="2675858"/>
    <lineage>
        <taxon>Bacteria</taxon>
        <taxon>Bacillati</taxon>
        <taxon>Actinomycetota</taxon>
        <taxon>Actinomycetes</taxon>
        <taxon>Kitasatosporales</taxon>
        <taxon>Streptomycetaceae</taxon>
        <taxon>Streptomyces</taxon>
    </lineage>
</organism>
<comment type="caution">
    <text evidence="2">The sequence shown here is derived from an EMBL/GenBank/DDBJ whole genome shotgun (WGS) entry which is preliminary data.</text>
</comment>
<evidence type="ECO:0000256" key="1">
    <source>
        <dbReference type="SAM" id="MobiDB-lite"/>
    </source>
</evidence>
<evidence type="ECO:0000313" key="2">
    <source>
        <dbReference type="EMBL" id="MBW5426136.1"/>
    </source>
</evidence>
<dbReference type="Gene3D" id="1.25.40.10">
    <property type="entry name" value="Tetratricopeptide repeat domain"/>
    <property type="match status" value="1"/>
</dbReference>
<feature type="region of interest" description="Disordered" evidence="1">
    <location>
        <begin position="581"/>
        <end position="609"/>
    </location>
</feature>
<sequence>MRDFAGYARELDRLGTGLLDRGEGGGPETASGADGDQRHYRRLISSTWEISLDLLEEQGLPEARLLMRLLSCFAHAPVPAFLLDLDVLEDSGLFPESPGADRCEAALEGLVDLGLLAVEDVTFSRSSDSGEPLTERLPCLTAHPLVLEANALRLREAAGAERERVWHAASAVALSASRLDFRVVETWKVWKLVLPHIEAGIRAVPREEVTSLAAFLWAGKKAHGYAVTSNSRGADDVLARLLRDRSAELPDGHPTQEYLRTTLSEGLEAVHQAYLSMRAKVGEEDAAAVWARASWAHELGRAGNLDQAQHEYQAVLRLLRRTDPDVQSAVAVHADYVRVLAKGGRTEAAQTEARELLRALDAGPRDVVDVAALHVVALALQEAGLLPETEQVHRDQLGRLERAGEQDSDLYLDISSLLCGNLIDQDRAPEALVILDKLLERYESALRSREPAGRDLVKLYQQRARLLSWAHRDEEAEADLRLVLDQLLASLPPHHPTALGSRFQLSSIHRNCGQHSAAVRELDLIDAALDSDEESAAKWRPLSLLCRARASYAAGSCQQALALYEELLANPDQNTRITRAAREDVEEVSRALAAEQAGEDMEDGPSHGT</sequence>
<gene>
    <name evidence="2" type="ORF">GKQ77_32035</name>
</gene>
<keyword evidence="3" id="KW-1185">Reference proteome</keyword>
<evidence type="ECO:0008006" key="4">
    <source>
        <dbReference type="Google" id="ProtNLM"/>
    </source>
</evidence>
<dbReference type="EMBL" id="WMBF01000767">
    <property type="protein sequence ID" value="MBW5426136.1"/>
    <property type="molecule type" value="Genomic_DNA"/>
</dbReference>
<accession>A0ABS6YXF0</accession>
<evidence type="ECO:0000313" key="3">
    <source>
        <dbReference type="Proteomes" id="UP001197114"/>
    </source>
</evidence>
<dbReference type="SUPFAM" id="SSF48452">
    <property type="entry name" value="TPR-like"/>
    <property type="match status" value="1"/>
</dbReference>
<proteinExistence type="predicted"/>
<dbReference type="InterPro" id="IPR011990">
    <property type="entry name" value="TPR-like_helical_dom_sf"/>
</dbReference>
<protein>
    <recommendedName>
        <fullName evidence="4">Tetratricopeptide repeat protein</fullName>
    </recommendedName>
</protein>
<reference evidence="2 3" key="1">
    <citation type="submission" date="2019-11" db="EMBL/GenBank/DDBJ databases">
        <authorList>
            <person name="Ay H."/>
        </authorList>
    </citation>
    <scope>NUCLEOTIDE SEQUENCE [LARGE SCALE GENOMIC DNA]</scope>
    <source>
        <strain evidence="2 3">BG9H</strain>
    </source>
</reference>
<dbReference type="Proteomes" id="UP001197114">
    <property type="component" value="Unassembled WGS sequence"/>
</dbReference>